<evidence type="ECO:0008006" key="4">
    <source>
        <dbReference type="Google" id="ProtNLM"/>
    </source>
</evidence>
<sequence length="173" mass="20032">MSMARHLHTAHADLEDALGLLERELLRFREAGEADLDTVGETLYFLIHHGELPRYARERLVYHRLSDAQPPLRRLISAVERRQSALREEAQRLMETVEDMAEDVLVPKAEFDARAERFLRRQRHQLAIRRRRLLPLAERLLAEADWQAIESELSTHQVNRGGSDAPRPPLGHA</sequence>
<proteinExistence type="predicted"/>
<dbReference type="Proteomes" id="UP000245474">
    <property type="component" value="Unassembled WGS sequence"/>
</dbReference>
<reference evidence="2 3" key="1">
    <citation type="submission" date="2018-05" db="EMBL/GenBank/DDBJ databases">
        <title>Spiribacter halobius sp. nov., a moderately halophilic bacterium isolated from marine solar saltern.</title>
        <authorList>
            <person name="Zheng W.-S."/>
            <person name="Lu D.-C."/>
            <person name="Du Z.-J."/>
        </authorList>
    </citation>
    <scope>NUCLEOTIDE SEQUENCE [LARGE SCALE GENOMIC DNA]</scope>
    <source>
        <strain evidence="2 3">E85</strain>
    </source>
</reference>
<comment type="caution">
    <text evidence="2">The sequence shown here is derived from an EMBL/GenBank/DDBJ whole genome shotgun (WGS) entry which is preliminary data.</text>
</comment>
<dbReference type="EMBL" id="QFFI01000029">
    <property type="protein sequence ID" value="PWG61637.1"/>
    <property type="molecule type" value="Genomic_DNA"/>
</dbReference>
<keyword evidence="3" id="KW-1185">Reference proteome</keyword>
<dbReference type="OrthoDB" id="7349010at2"/>
<keyword evidence="1" id="KW-0175">Coiled coil</keyword>
<dbReference type="RefSeq" id="WP_109679702.1">
    <property type="nucleotide sequence ID" value="NZ_CP086615.1"/>
</dbReference>
<gene>
    <name evidence="2" type="ORF">DEM34_15290</name>
</gene>
<organism evidence="2 3">
    <name type="scientific">Sediminicurvatus halobius</name>
    <dbReference type="NCBI Taxonomy" id="2182432"/>
    <lineage>
        <taxon>Bacteria</taxon>
        <taxon>Pseudomonadati</taxon>
        <taxon>Pseudomonadota</taxon>
        <taxon>Gammaproteobacteria</taxon>
        <taxon>Chromatiales</taxon>
        <taxon>Ectothiorhodospiraceae</taxon>
        <taxon>Sediminicurvatus</taxon>
    </lineage>
</organism>
<name>A0A2U2MXT6_9GAMM</name>
<feature type="coiled-coil region" evidence="1">
    <location>
        <begin position="76"/>
        <end position="103"/>
    </location>
</feature>
<dbReference type="AlphaFoldDB" id="A0A2U2MXT6"/>
<evidence type="ECO:0000256" key="1">
    <source>
        <dbReference type="SAM" id="Coils"/>
    </source>
</evidence>
<evidence type="ECO:0000313" key="3">
    <source>
        <dbReference type="Proteomes" id="UP000245474"/>
    </source>
</evidence>
<evidence type="ECO:0000313" key="2">
    <source>
        <dbReference type="EMBL" id="PWG61637.1"/>
    </source>
</evidence>
<protein>
    <recommendedName>
        <fullName evidence="4">Hemerythrin-like domain-containing protein</fullName>
    </recommendedName>
</protein>
<accession>A0A2U2MXT6</accession>